<organism evidence="9 10">
    <name type="scientific">Tsukamurella conjunctivitidis</name>
    <dbReference type="NCBI Taxonomy" id="2592068"/>
    <lineage>
        <taxon>Bacteria</taxon>
        <taxon>Bacillati</taxon>
        <taxon>Actinomycetota</taxon>
        <taxon>Actinomycetes</taxon>
        <taxon>Mycobacteriales</taxon>
        <taxon>Tsukamurellaceae</taxon>
        <taxon>Tsukamurella</taxon>
    </lineage>
</organism>
<keyword evidence="5 7" id="KW-0472">Membrane</keyword>
<dbReference type="SUPFAM" id="SSF103481">
    <property type="entry name" value="Multidrug resistance efflux transporter EmrE"/>
    <property type="match status" value="2"/>
</dbReference>
<feature type="transmembrane region" description="Helical" evidence="7">
    <location>
        <begin position="143"/>
        <end position="161"/>
    </location>
</feature>
<dbReference type="InterPro" id="IPR050638">
    <property type="entry name" value="AA-Vitamin_Transporters"/>
</dbReference>
<feature type="transmembrane region" description="Helical" evidence="7">
    <location>
        <begin position="229"/>
        <end position="250"/>
    </location>
</feature>
<comment type="similarity">
    <text evidence="2">Belongs to the EamA transporter family.</text>
</comment>
<feature type="transmembrane region" description="Helical" evidence="7">
    <location>
        <begin position="173"/>
        <end position="193"/>
    </location>
</feature>
<name>A0A5C5S0Y8_9ACTN</name>
<dbReference type="OrthoDB" id="9815120at2"/>
<keyword evidence="4 7" id="KW-1133">Transmembrane helix</keyword>
<evidence type="ECO:0000313" key="10">
    <source>
        <dbReference type="Proteomes" id="UP000319375"/>
    </source>
</evidence>
<evidence type="ECO:0000256" key="6">
    <source>
        <dbReference type="SAM" id="MobiDB-lite"/>
    </source>
</evidence>
<feature type="domain" description="EamA" evidence="8">
    <location>
        <begin position="142"/>
        <end position="267"/>
    </location>
</feature>
<evidence type="ECO:0000256" key="2">
    <source>
        <dbReference type="ARBA" id="ARBA00007362"/>
    </source>
</evidence>
<evidence type="ECO:0000313" key="9">
    <source>
        <dbReference type="EMBL" id="TWS28333.1"/>
    </source>
</evidence>
<dbReference type="InterPro" id="IPR037185">
    <property type="entry name" value="EmrE-like"/>
</dbReference>
<evidence type="ECO:0000256" key="4">
    <source>
        <dbReference type="ARBA" id="ARBA00022989"/>
    </source>
</evidence>
<feature type="transmembrane region" description="Helical" evidence="7">
    <location>
        <begin position="199"/>
        <end position="217"/>
    </location>
</feature>
<accession>A0A5C5S0Y8</accession>
<feature type="transmembrane region" description="Helical" evidence="7">
    <location>
        <begin position="67"/>
        <end position="87"/>
    </location>
</feature>
<dbReference type="PANTHER" id="PTHR32322">
    <property type="entry name" value="INNER MEMBRANE TRANSPORTER"/>
    <property type="match status" value="1"/>
</dbReference>
<gene>
    <name evidence="9" type="ORF">FK530_14800</name>
</gene>
<protein>
    <submittedName>
        <fullName evidence="9">EamA family transporter</fullName>
    </submittedName>
</protein>
<evidence type="ECO:0000259" key="8">
    <source>
        <dbReference type="Pfam" id="PF00892"/>
    </source>
</evidence>
<evidence type="ECO:0000256" key="3">
    <source>
        <dbReference type="ARBA" id="ARBA00022692"/>
    </source>
</evidence>
<dbReference type="Proteomes" id="UP000319375">
    <property type="component" value="Unassembled WGS sequence"/>
</dbReference>
<evidence type="ECO:0000256" key="1">
    <source>
        <dbReference type="ARBA" id="ARBA00004141"/>
    </source>
</evidence>
<keyword evidence="10" id="KW-1185">Reference proteome</keyword>
<dbReference type="AlphaFoldDB" id="A0A5C5S0Y8"/>
<sequence>MRMRRHWESSSTMLVSAVSTQTSSALSLQTFGRAGPAPASGLRMAGAAVMMCALTRPDLRRVTAREWWAITGFGVVMAAMNLCLYQAIDRLPLGVAVTLDFLGPCSLAFVMAKRWRERCCAPIALAGVVLMAGQGSGVNLVGVGFGLAAGLCFAGYAVLAERVGRQHQPLSRLALAVTIAAAATAPFSLRAIGELNLRTAALLLAAAFFGVVVSYTCDAVAAARASAAVIALLFGLDPVIGAVVGATFLHQSLDPAALLGMVMVVGAGMAVSWMMAGRTAAPSAGDRTDPVAEESIAVGAPTGGGIPPEGGRP</sequence>
<comment type="caution">
    <text evidence="9">The sequence shown here is derived from an EMBL/GenBank/DDBJ whole genome shotgun (WGS) entry which is preliminary data.</text>
</comment>
<dbReference type="PANTHER" id="PTHR32322:SF2">
    <property type="entry name" value="EAMA DOMAIN-CONTAINING PROTEIN"/>
    <property type="match status" value="1"/>
</dbReference>
<keyword evidence="3 7" id="KW-0812">Transmembrane</keyword>
<dbReference type="GO" id="GO:0016020">
    <property type="term" value="C:membrane"/>
    <property type="evidence" value="ECO:0007669"/>
    <property type="project" value="UniProtKB-SubCell"/>
</dbReference>
<comment type="subcellular location">
    <subcellularLocation>
        <location evidence="1">Membrane</location>
        <topology evidence="1">Multi-pass membrane protein</topology>
    </subcellularLocation>
</comment>
<dbReference type="InterPro" id="IPR000620">
    <property type="entry name" value="EamA_dom"/>
</dbReference>
<evidence type="ECO:0000256" key="7">
    <source>
        <dbReference type="SAM" id="Phobius"/>
    </source>
</evidence>
<evidence type="ECO:0000256" key="5">
    <source>
        <dbReference type="ARBA" id="ARBA00023136"/>
    </source>
</evidence>
<proteinExistence type="inferred from homology"/>
<feature type="transmembrane region" description="Helical" evidence="7">
    <location>
        <begin position="256"/>
        <end position="276"/>
    </location>
</feature>
<feature type="region of interest" description="Disordered" evidence="6">
    <location>
        <begin position="283"/>
        <end position="313"/>
    </location>
</feature>
<feature type="compositionally biased region" description="Gly residues" evidence="6">
    <location>
        <begin position="301"/>
        <end position="313"/>
    </location>
</feature>
<dbReference type="EMBL" id="VIGX01000007">
    <property type="protein sequence ID" value="TWS28333.1"/>
    <property type="molecule type" value="Genomic_DNA"/>
</dbReference>
<reference evidence="9 10" key="1">
    <citation type="submission" date="2019-06" db="EMBL/GenBank/DDBJ databases">
        <title>Tsukamurella conjunctivitidis sp. nov., Tsukamurella assacharolytica sp. nov. and Tsukamurella sputae sp. nov. isolated from patients with conjunctivitis, bacteraemia (lymphoma) and respiratory infection (sputum) in Hong Kong.</title>
        <authorList>
            <person name="Teng J.L.L."/>
            <person name="Lee H.H."/>
            <person name="Fong J.Y.H."/>
            <person name="Fok K.M.N."/>
            <person name="Lau S.K.P."/>
            <person name="Woo P.C.Y."/>
        </authorList>
    </citation>
    <scope>NUCLEOTIDE SEQUENCE [LARGE SCALE GENOMIC DNA]</scope>
    <source>
        <strain evidence="9 10">HKU72</strain>
    </source>
</reference>
<dbReference type="Pfam" id="PF00892">
    <property type="entry name" value="EamA"/>
    <property type="match status" value="1"/>
</dbReference>